<evidence type="ECO:0000256" key="4">
    <source>
        <dbReference type="ARBA" id="ARBA00046271"/>
    </source>
</evidence>
<protein>
    <recommendedName>
        <fullName evidence="8">Peroxisomal biogenesis factor 11</fullName>
    </recommendedName>
</protein>
<sequence length="321" mass="36458">MNGTTLYGASIYESKGPQPEEEEDDEHDEEVAEELTVVSRIRREEIWREIVKTSDGRDKAFKLIQYSIRVYLLFHTTAAASRFLRGYTNRPAVKELVKRLTSTMSGLSFTRKNLLLFNWLGPVTTVMSQQHAVPFTSADPLATQKRQQSNSLLQAMLVAPPPVLLELVNAIADDLYTLSLLGVLGKKTGDRASRFADWCWWLATVVGLVENGLERQTIGALRQEVESRLYKESMSGATEKSKSSASKLDEKELARLQTRDYWLHISRMKLFMDLIFSSYDVFRIQKFKEPVKTFTGLAAAILSSAKIYERHRGTLLKKLAQ</sequence>
<keyword evidence="1" id="KW-0962">Peroxisome biogenesis</keyword>
<evidence type="ECO:0000313" key="7">
    <source>
        <dbReference type="Proteomes" id="UP001437256"/>
    </source>
</evidence>
<comment type="subcellular location">
    <subcellularLocation>
        <location evidence="4">Peroxisome membrane</location>
    </subcellularLocation>
</comment>
<keyword evidence="2" id="KW-0472">Membrane</keyword>
<dbReference type="EMBL" id="JBBXMP010000005">
    <property type="protein sequence ID" value="KAL0070908.1"/>
    <property type="molecule type" value="Genomic_DNA"/>
</dbReference>
<dbReference type="Pfam" id="PF05648">
    <property type="entry name" value="PEX11"/>
    <property type="match status" value="1"/>
</dbReference>
<feature type="region of interest" description="Disordered" evidence="5">
    <location>
        <begin position="1"/>
        <end position="32"/>
    </location>
</feature>
<keyword evidence="3" id="KW-0576">Peroxisome</keyword>
<proteinExistence type="predicted"/>
<evidence type="ECO:0000256" key="3">
    <source>
        <dbReference type="ARBA" id="ARBA00023140"/>
    </source>
</evidence>
<reference evidence="6 7" key="1">
    <citation type="submission" date="2024-05" db="EMBL/GenBank/DDBJ databases">
        <title>A draft genome resource for the thread blight pathogen Marasmius tenuissimus strain MS-2.</title>
        <authorList>
            <person name="Yulfo-Soto G.E."/>
            <person name="Baruah I.K."/>
            <person name="Amoako-Attah I."/>
            <person name="Bukari Y."/>
            <person name="Meinhardt L.W."/>
            <person name="Bailey B.A."/>
            <person name="Cohen S.P."/>
        </authorList>
    </citation>
    <scope>NUCLEOTIDE SEQUENCE [LARGE SCALE GENOMIC DNA]</scope>
    <source>
        <strain evidence="6 7">MS-2</strain>
    </source>
</reference>
<dbReference type="Proteomes" id="UP001437256">
    <property type="component" value="Unassembled WGS sequence"/>
</dbReference>
<evidence type="ECO:0000256" key="2">
    <source>
        <dbReference type="ARBA" id="ARBA00023136"/>
    </source>
</evidence>
<feature type="compositionally biased region" description="Acidic residues" evidence="5">
    <location>
        <begin position="19"/>
        <end position="32"/>
    </location>
</feature>
<evidence type="ECO:0000256" key="1">
    <source>
        <dbReference type="ARBA" id="ARBA00022593"/>
    </source>
</evidence>
<gene>
    <name evidence="6" type="ORF">AAF712_002129</name>
</gene>
<accession>A0ABR3AD38</accession>
<evidence type="ECO:0008006" key="8">
    <source>
        <dbReference type="Google" id="ProtNLM"/>
    </source>
</evidence>
<dbReference type="PANTHER" id="PTHR12652">
    <property type="entry name" value="PEROXISOMAL BIOGENESIS FACTOR 11"/>
    <property type="match status" value="1"/>
</dbReference>
<evidence type="ECO:0000256" key="5">
    <source>
        <dbReference type="SAM" id="MobiDB-lite"/>
    </source>
</evidence>
<evidence type="ECO:0000313" key="6">
    <source>
        <dbReference type="EMBL" id="KAL0070908.1"/>
    </source>
</evidence>
<keyword evidence="7" id="KW-1185">Reference proteome</keyword>
<comment type="caution">
    <text evidence="6">The sequence shown here is derived from an EMBL/GenBank/DDBJ whole genome shotgun (WGS) entry which is preliminary data.</text>
</comment>
<organism evidence="6 7">
    <name type="scientific">Marasmius tenuissimus</name>
    <dbReference type="NCBI Taxonomy" id="585030"/>
    <lineage>
        <taxon>Eukaryota</taxon>
        <taxon>Fungi</taxon>
        <taxon>Dikarya</taxon>
        <taxon>Basidiomycota</taxon>
        <taxon>Agaricomycotina</taxon>
        <taxon>Agaricomycetes</taxon>
        <taxon>Agaricomycetidae</taxon>
        <taxon>Agaricales</taxon>
        <taxon>Marasmiineae</taxon>
        <taxon>Marasmiaceae</taxon>
        <taxon>Marasmius</taxon>
    </lineage>
</organism>
<dbReference type="PANTHER" id="PTHR12652:SF19">
    <property type="entry name" value="PEROXISOMAL BIOGENESIS FACTOR 11"/>
    <property type="match status" value="1"/>
</dbReference>
<dbReference type="InterPro" id="IPR008733">
    <property type="entry name" value="PEX11"/>
</dbReference>
<name>A0ABR3AD38_9AGAR</name>